<dbReference type="InterPro" id="IPR050900">
    <property type="entry name" value="Transposase_IS3/IS150/IS904"/>
</dbReference>
<reference evidence="2" key="1">
    <citation type="submission" date="2022-10" db="EMBL/GenBank/DDBJ databases">
        <title>Chryseobacterium sp. nov., a novel bacterial species.</title>
        <authorList>
            <person name="Cao Y."/>
        </authorList>
    </citation>
    <scope>NUCLEOTIDE SEQUENCE</scope>
    <source>
        <strain evidence="2">KC 927</strain>
    </source>
</reference>
<dbReference type="InterPro" id="IPR025948">
    <property type="entry name" value="HTH-like_dom"/>
</dbReference>
<evidence type="ECO:0000313" key="3">
    <source>
        <dbReference type="Proteomes" id="UP001070176"/>
    </source>
</evidence>
<proteinExistence type="predicted"/>
<feature type="domain" description="HTH-like" evidence="1">
    <location>
        <begin position="27"/>
        <end position="83"/>
    </location>
</feature>
<sequence>MCKVFQISKSSYYHWLIKKPCERELYRQEAIKKIKNIYTISKGRYGSPRIAKELQMSGFKISRKLVAKLMRKENMQSIIKRKFKSTTDSSHHYPVVENVLRQEFTV</sequence>
<dbReference type="Proteomes" id="UP001070176">
    <property type="component" value="Unassembled WGS sequence"/>
</dbReference>
<protein>
    <submittedName>
        <fullName evidence="2">IS3 family transposase</fullName>
    </submittedName>
</protein>
<keyword evidence="3" id="KW-1185">Reference proteome</keyword>
<name>A0ABT3Y811_9FLAO</name>
<organism evidence="2 3">
    <name type="scientific">Chryseobacterium luquanense</name>
    <dbReference type="NCBI Taxonomy" id="2983766"/>
    <lineage>
        <taxon>Bacteria</taxon>
        <taxon>Pseudomonadati</taxon>
        <taxon>Bacteroidota</taxon>
        <taxon>Flavobacteriia</taxon>
        <taxon>Flavobacteriales</taxon>
        <taxon>Weeksellaceae</taxon>
        <taxon>Chryseobacterium group</taxon>
        <taxon>Chryseobacterium</taxon>
    </lineage>
</organism>
<dbReference type="EMBL" id="JAOVZV010000022">
    <property type="protein sequence ID" value="MCX8534315.1"/>
    <property type="molecule type" value="Genomic_DNA"/>
</dbReference>
<gene>
    <name evidence="2" type="ORF">OEA66_18365</name>
</gene>
<evidence type="ECO:0000259" key="1">
    <source>
        <dbReference type="Pfam" id="PF13276"/>
    </source>
</evidence>
<dbReference type="Pfam" id="PF13276">
    <property type="entry name" value="HTH_21"/>
    <property type="match status" value="1"/>
</dbReference>
<dbReference type="PANTHER" id="PTHR46889">
    <property type="entry name" value="TRANSPOSASE INSF FOR INSERTION SEQUENCE IS3B-RELATED"/>
    <property type="match status" value="1"/>
</dbReference>
<dbReference type="PANTHER" id="PTHR46889:SF4">
    <property type="entry name" value="TRANSPOSASE INSO FOR INSERTION SEQUENCE ELEMENT IS911B-RELATED"/>
    <property type="match status" value="1"/>
</dbReference>
<evidence type="ECO:0000313" key="2">
    <source>
        <dbReference type="EMBL" id="MCX8534315.1"/>
    </source>
</evidence>
<accession>A0ABT3Y811</accession>
<comment type="caution">
    <text evidence="2">The sequence shown here is derived from an EMBL/GenBank/DDBJ whole genome shotgun (WGS) entry which is preliminary data.</text>
</comment>